<dbReference type="AlphaFoldDB" id="A0A5B9DFN3"/>
<dbReference type="InterPro" id="IPR036265">
    <property type="entry name" value="HIT-like_sf"/>
</dbReference>
<dbReference type="EMBL" id="CP042905">
    <property type="protein sequence ID" value="QEE17546.1"/>
    <property type="molecule type" value="Genomic_DNA"/>
</dbReference>
<keyword evidence="2" id="KW-1185">Reference proteome</keyword>
<dbReference type="SUPFAM" id="SSF54197">
    <property type="entry name" value="HIT-like"/>
    <property type="match status" value="1"/>
</dbReference>
<accession>A0A5B9DFN3</accession>
<dbReference type="Proteomes" id="UP000321408">
    <property type="component" value="Chromosome"/>
</dbReference>
<reference evidence="1 2" key="1">
    <citation type="journal article" date="2020" name="Nature">
        <title>Isolation of an archaeon at the prokaryote-eukaryote interface.</title>
        <authorList>
            <person name="Imachi H."/>
            <person name="Nobu M.K."/>
            <person name="Nakahara N."/>
            <person name="Morono Y."/>
            <person name="Ogawara M."/>
            <person name="Takaki Y."/>
            <person name="Takano Y."/>
            <person name="Uematsu K."/>
            <person name="Ikuta T."/>
            <person name="Ito M."/>
            <person name="Matsui Y."/>
            <person name="Miyazaki M."/>
            <person name="Murata K."/>
            <person name="Saito Y."/>
            <person name="Sakai S."/>
            <person name="Song C."/>
            <person name="Tasumi E."/>
            <person name="Yamanaka Y."/>
            <person name="Yamaguchi T."/>
            <person name="Kamagata Y."/>
            <person name="Tamaki H."/>
            <person name="Takai K."/>
        </authorList>
    </citation>
    <scope>NUCLEOTIDE SEQUENCE [LARGE SCALE GENOMIC DNA]</scope>
    <source>
        <strain evidence="1 2">MK-D1</strain>
    </source>
</reference>
<keyword evidence="1" id="KW-0378">Hydrolase</keyword>
<dbReference type="GeneID" id="41331351"/>
<sequence>MKKPETISEFTDFLEKKWNFICMGCGIAQKVVNPPFGLIYESKNFVIHQDPLIPLSGFIIIASKNHISSITEMDEIVYEELSSLIYQTRKSLQTLGGILNITIIQEERSPHFHLWMFPWYKEMIGNKQNSIQNIRSIMKNLQKTRLQEFQISKIQNDIRILQNYFKSYYKREN</sequence>
<proteinExistence type="predicted"/>
<dbReference type="RefSeq" id="WP_147664437.1">
    <property type="nucleotide sequence ID" value="NZ_CP042905.2"/>
</dbReference>
<name>A0A5B9DFN3_9ARCH</name>
<dbReference type="Gene3D" id="3.30.428.10">
    <property type="entry name" value="HIT-like"/>
    <property type="match status" value="1"/>
</dbReference>
<evidence type="ECO:0000313" key="1">
    <source>
        <dbReference type="EMBL" id="QEE17546.1"/>
    </source>
</evidence>
<protein>
    <submittedName>
        <fullName evidence="1">HIT family hydrolase</fullName>
    </submittedName>
</protein>
<dbReference type="KEGG" id="psyt:DSAG12_03383"/>
<reference evidence="1 2" key="2">
    <citation type="journal article" date="2024" name="Int. J. Syst. Evol. Microbiol.">
        <title>Promethearchaeum syntrophicum gen. nov., sp. nov., an anaerobic, obligately syntrophic archaeon, the first isolate of the lineage 'Asgard' archaea, and proposal of the new archaeal phylum Promethearchaeota phyl. nov. and kingdom Promethearchaeati regn. nov.</title>
        <authorList>
            <person name="Imachi H."/>
            <person name="Nobu M.K."/>
            <person name="Kato S."/>
            <person name="Takaki Y."/>
            <person name="Miyazaki M."/>
            <person name="Miyata M."/>
            <person name="Ogawara M."/>
            <person name="Saito Y."/>
            <person name="Sakai S."/>
            <person name="Tahara Y.O."/>
            <person name="Takano Y."/>
            <person name="Tasumi E."/>
            <person name="Uematsu K."/>
            <person name="Yoshimura T."/>
            <person name="Itoh T."/>
            <person name="Ohkuma M."/>
            <person name="Takai K."/>
        </authorList>
    </citation>
    <scope>NUCLEOTIDE SEQUENCE [LARGE SCALE GENOMIC DNA]</scope>
    <source>
        <strain evidence="1 2">MK-D1</strain>
    </source>
</reference>
<gene>
    <name evidence="1" type="ORF">DSAG12_03383</name>
</gene>
<organism evidence="1 2">
    <name type="scientific">Promethearchaeum syntrophicum</name>
    <dbReference type="NCBI Taxonomy" id="2594042"/>
    <lineage>
        <taxon>Archaea</taxon>
        <taxon>Promethearchaeati</taxon>
        <taxon>Promethearchaeota</taxon>
        <taxon>Promethearchaeia</taxon>
        <taxon>Promethearchaeales</taxon>
        <taxon>Promethearchaeaceae</taxon>
        <taxon>Promethearchaeum</taxon>
    </lineage>
</organism>
<evidence type="ECO:0000313" key="2">
    <source>
        <dbReference type="Proteomes" id="UP000321408"/>
    </source>
</evidence>